<keyword evidence="3" id="KW-1185">Reference proteome</keyword>
<feature type="signal peptide" evidence="1">
    <location>
        <begin position="1"/>
        <end position="32"/>
    </location>
</feature>
<gene>
    <name evidence="2" type="ORF">SAMN04488003_11931</name>
</gene>
<organism evidence="2 3">
    <name type="scientific">Loktanella fryxellensis</name>
    <dbReference type="NCBI Taxonomy" id="245187"/>
    <lineage>
        <taxon>Bacteria</taxon>
        <taxon>Pseudomonadati</taxon>
        <taxon>Pseudomonadota</taxon>
        <taxon>Alphaproteobacteria</taxon>
        <taxon>Rhodobacterales</taxon>
        <taxon>Roseobacteraceae</taxon>
        <taxon>Loktanella</taxon>
    </lineage>
</organism>
<feature type="chain" id="PRO_5011497377" evidence="1">
    <location>
        <begin position="33"/>
        <end position="154"/>
    </location>
</feature>
<keyword evidence="1" id="KW-0732">Signal</keyword>
<sequence>MRHLARHGLVVMGRIMLIVLLALHAAPQTAAADQVIVVSNDRGGKIGARARMLEGMRASQSRIEIRGGVCYSACTMYLGMDNLCISPATVFGFHGPSRNGRALSPAEFEHWSQIMAQYYPAGLREWFLQTARYSVSRVLRVDGASLIRAGYASC</sequence>
<evidence type="ECO:0000313" key="3">
    <source>
        <dbReference type="Proteomes" id="UP000199585"/>
    </source>
</evidence>
<dbReference type="AlphaFoldDB" id="A0A1H8H6K9"/>
<protein>
    <submittedName>
        <fullName evidence="2">Uncharacterized protein</fullName>
    </submittedName>
</protein>
<reference evidence="2 3" key="1">
    <citation type="submission" date="2016-10" db="EMBL/GenBank/DDBJ databases">
        <authorList>
            <person name="de Groot N.N."/>
        </authorList>
    </citation>
    <scope>NUCLEOTIDE SEQUENCE [LARGE SCALE GENOMIC DNA]</scope>
    <source>
        <strain evidence="2 3">DSM 16213</strain>
    </source>
</reference>
<accession>A0A1H8H6K9</accession>
<evidence type="ECO:0000256" key="1">
    <source>
        <dbReference type="SAM" id="SignalP"/>
    </source>
</evidence>
<dbReference type="OrthoDB" id="7774376at2"/>
<dbReference type="Proteomes" id="UP000199585">
    <property type="component" value="Unassembled WGS sequence"/>
</dbReference>
<evidence type="ECO:0000313" key="2">
    <source>
        <dbReference type="EMBL" id="SEN51128.1"/>
    </source>
</evidence>
<dbReference type="EMBL" id="FOCI01000019">
    <property type="protein sequence ID" value="SEN51128.1"/>
    <property type="molecule type" value="Genomic_DNA"/>
</dbReference>
<proteinExistence type="predicted"/>
<dbReference type="RefSeq" id="WP_089904471.1">
    <property type="nucleotide sequence ID" value="NZ_FOCI01000019.1"/>
</dbReference>
<name>A0A1H8H6K9_9RHOB</name>